<comment type="caution">
    <text evidence="1">The sequence shown here is derived from an EMBL/GenBank/DDBJ whole genome shotgun (WGS) entry which is preliminary data.</text>
</comment>
<evidence type="ECO:0000313" key="1">
    <source>
        <dbReference type="EMBL" id="EKG20294.1"/>
    </source>
</evidence>
<evidence type="ECO:0000313" key="2">
    <source>
        <dbReference type="Proteomes" id="UP000007129"/>
    </source>
</evidence>
<dbReference type="VEuPathDB" id="FungiDB:MPH_02412"/>
<dbReference type="STRING" id="1126212.K2SD08"/>
<dbReference type="PANTHER" id="PTHR24148:SF64">
    <property type="entry name" value="HETEROKARYON INCOMPATIBILITY DOMAIN-CONTAINING PROTEIN"/>
    <property type="match status" value="1"/>
</dbReference>
<dbReference type="AlphaFoldDB" id="K2SD08"/>
<proteinExistence type="predicted"/>
<dbReference type="PANTHER" id="PTHR24148">
    <property type="entry name" value="ANKYRIN REPEAT DOMAIN-CONTAINING PROTEIN 39 HOMOLOG-RELATED"/>
    <property type="match status" value="1"/>
</dbReference>
<reference evidence="1 2" key="1">
    <citation type="journal article" date="2012" name="BMC Genomics">
        <title>Tools to kill: Genome of one of the most destructive plant pathogenic fungi Macrophomina phaseolina.</title>
        <authorList>
            <person name="Islam M.S."/>
            <person name="Haque M.S."/>
            <person name="Islam M.M."/>
            <person name="Emdad E.M."/>
            <person name="Halim A."/>
            <person name="Hossen Q.M.M."/>
            <person name="Hossain M.Z."/>
            <person name="Ahmed B."/>
            <person name="Rahim S."/>
            <person name="Rahman M.S."/>
            <person name="Alam M.M."/>
            <person name="Hou S."/>
            <person name="Wan X."/>
            <person name="Saito J.A."/>
            <person name="Alam M."/>
        </authorList>
    </citation>
    <scope>NUCLEOTIDE SEQUENCE [LARGE SCALE GENOMIC DNA]</scope>
    <source>
        <strain evidence="1 2">MS6</strain>
    </source>
</reference>
<accession>K2SD08</accession>
<organism evidence="1 2">
    <name type="scientific">Macrophomina phaseolina (strain MS6)</name>
    <name type="common">Charcoal rot fungus</name>
    <dbReference type="NCBI Taxonomy" id="1126212"/>
    <lineage>
        <taxon>Eukaryota</taxon>
        <taxon>Fungi</taxon>
        <taxon>Dikarya</taxon>
        <taxon>Ascomycota</taxon>
        <taxon>Pezizomycotina</taxon>
        <taxon>Dothideomycetes</taxon>
        <taxon>Dothideomycetes incertae sedis</taxon>
        <taxon>Botryosphaeriales</taxon>
        <taxon>Botryosphaeriaceae</taxon>
        <taxon>Macrophomina</taxon>
    </lineage>
</organism>
<sequence length="384" mass="43651">MNLLYCVQRLRHEKEARSLWADAICINQRDYEIEWDAFNLRATYIQWSCIEQTKKYALGVYRLYEIGTMHFWDATEDLTSILDLARNCRASDPRNKVYALLSHRAFQEAMRTRHGKASIPIDYGLSCSTVYLEATKFLPLNEFPLDVLSSVGHVSDSIVGTISDDHNSISWVPQWDSVYHASPLNSNPRQYDAAGHTEPQLPQDGYELKVRGIRLDYIKWQSGVLREGNIESKVSPDGGVKQLATIWNNVQSLENEGHSVKALLEKFCLTLNARNFRCSGKGIAALKETYGVGHAQRFVETISPCCERCFFITERVYFGIGPRVTLPGDELCVFFGGQVPFALRPCGGGRYKLCGECYVHGIIDGDIIELWKEDELEDERFILI</sequence>
<dbReference type="HOGENOM" id="CLU_004184_7_4_1"/>
<protein>
    <submittedName>
        <fullName evidence="1">Heterokaryon incompatibility</fullName>
    </submittedName>
</protein>
<name>K2SD08_MACPH</name>
<dbReference type="Pfam" id="PF26639">
    <property type="entry name" value="Het-6_barrel"/>
    <property type="match status" value="1"/>
</dbReference>
<dbReference type="OrthoDB" id="2157530at2759"/>
<gene>
    <name evidence="1" type="ORF">MPH_02412</name>
</gene>
<dbReference type="EMBL" id="AHHD01000090">
    <property type="protein sequence ID" value="EKG20294.1"/>
    <property type="molecule type" value="Genomic_DNA"/>
</dbReference>
<dbReference type="InParanoid" id="K2SD08"/>
<dbReference type="Proteomes" id="UP000007129">
    <property type="component" value="Unassembled WGS sequence"/>
</dbReference>
<dbReference type="InterPro" id="IPR052895">
    <property type="entry name" value="HetReg/Transcr_Mod"/>
</dbReference>